<sequence length="184" mass="20705">MSTPRAKFDRAKWRSNILLPLWALQLMFTTSTAGLFAWRLSEVAQRHGEAERRRNGEAPDLELAWQIINIIFASATSACTFFEMARFVGEVLTPRVMVVTHTFKLASGIIILAFDVAVYVVRKDVRYSLVGLGLDLAQMLVMSSSSSSKWMMLTIFLEPVSFSWDSTLVIRTVERGRVTSSLGH</sequence>
<keyword evidence="1" id="KW-0812">Transmembrane</keyword>
<comment type="caution">
    <text evidence="2">The sequence shown here is derived from an EMBL/GenBank/DDBJ whole genome shotgun (WGS) entry which is preliminary data.</text>
</comment>
<name>A0A2C5Z878_9HYPO</name>
<feature type="transmembrane region" description="Helical" evidence="1">
    <location>
        <begin position="63"/>
        <end position="82"/>
    </location>
</feature>
<evidence type="ECO:0000313" key="3">
    <source>
        <dbReference type="Proteomes" id="UP000226431"/>
    </source>
</evidence>
<feature type="transmembrane region" description="Helical" evidence="1">
    <location>
        <begin position="103"/>
        <end position="121"/>
    </location>
</feature>
<evidence type="ECO:0000313" key="2">
    <source>
        <dbReference type="EMBL" id="PHH75902.1"/>
    </source>
</evidence>
<reference evidence="2 3" key="1">
    <citation type="submission" date="2017-06" db="EMBL/GenBank/DDBJ databases">
        <title>Ant-infecting Ophiocordyceps genomes reveal a high diversity of potential behavioral manipulation genes and a possible major role for enterotoxins.</title>
        <authorList>
            <person name="De Bekker C."/>
            <person name="Evans H.C."/>
            <person name="Brachmann A."/>
            <person name="Hughes D.P."/>
        </authorList>
    </citation>
    <scope>NUCLEOTIDE SEQUENCE [LARGE SCALE GENOMIC DNA]</scope>
    <source>
        <strain evidence="2 3">Map16</strain>
    </source>
</reference>
<evidence type="ECO:0000256" key="1">
    <source>
        <dbReference type="SAM" id="Phobius"/>
    </source>
</evidence>
<keyword evidence="3" id="KW-1185">Reference proteome</keyword>
<gene>
    <name evidence="2" type="ORF">CDD80_1988</name>
</gene>
<dbReference type="OrthoDB" id="5211263at2759"/>
<protein>
    <submittedName>
        <fullName evidence="2">Uncharacterized protein</fullName>
    </submittedName>
</protein>
<keyword evidence="1" id="KW-1133">Transmembrane helix</keyword>
<organism evidence="2 3">
    <name type="scientific">Ophiocordyceps camponoti-rufipedis</name>
    <dbReference type="NCBI Taxonomy" id="2004952"/>
    <lineage>
        <taxon>Eukaryota</taxon>
        <taxon>Fungi</taxon>
        <taxon>Dikarya</taxon>
        <taxon>Ascomycota</taxon>
        <taxon>Pezizomycotina</taxon>
        <taxon>Sordariomycetes</taxon>
        <taxon>Hypocreomycetidae</taxon>
        <taxon>Hypocreales</taxon>
        <taxon>Ophiocordycipitaceae</taxon>
        <taxon>Ophiocordyceps</taxon>
    </lineage>
</organism>
<accession>A0A2C5Z878</accession>
<dbReference type="Proteomes" id="UP000226431">
    <property type="component" value="Unassembled WGS sequence"/>
</dbReference>
<keyword evidence="1" id="KW-0472">Membrane</keyword>
<dbReference type="AlphaFoldDB" id="A0A2C5Z878"/>
<proteinExistence type="predicted"/>
<dbReference type="EMBL" id="NJES01000190">
    <property type="protein sequence ID" value="PHH75902.1"/>
    <property type="molecule type" value="Genomic_DNA"/>
</dbReference>